<reference evidence="2" key="1">
    <citation type="journal article" date="2022" name="bioRxiv">
        <title>Sequencing and chromosome-scale assembly of the giantPleurodeles waltlgenome.</title>
        <authorList>
            <person name="Brown T."/>
            <person name="Elewa A."/>
            <person name="Iarovenko S."/>
            <person name="Subramanian E."/>
            <person name="Araus A.J."/>
            <person name="Petzold A."/>
            <person name="Susuki M."/>
            <person name="Suzuki K.-i.T."/>
            <person name="Hayashi T."/>
            <person name="Toyoda A."/>
            <person name="Oliveira C."/>
            <person name="Osipova E."/>
            <person name="Leigh N.D."/>
            <person name="Simon A."/>
            <person name="Yun M.H."/>
        </authorList>
    </citation>
    <scope>NUCLEOTIDE SEQUENCE</scope>
    <source>
        <strain evidence="2">20211129_DDA</strain>
        <tissue evidence="2">Liver</tissue>
    </source>
</reference>
<comment type="caution">
    <text evidence="2">The sequence shown here is derived from an EMBL/GenBank/DDBJ whole genome shotgun (WGS) entry which is preliminary data.</text>
</comment>
<feature type="region of interest" description="Disordered" evidence="1">
    <location>
        <begin position="1"/>
        <end position="47"/>
    </location>
</feature>
<feature type="compositionally biased region" description="Basic and acidic residues" evidence="1">
    <location>
        <begin position="20"/>
        <end position="41"/>
    </location>
</feature>
<accession>A0AAV7QRV5</accession>
<evidence type="ECO:0000313" key="3">
    <source>
        <dbReference type="Proteomes" id="UP001066276"/>
    </source>
</evidence>
<name>A0AAV7QRV5_PLEWA</name>
<feature type="compositionally biased region" description="Polar residues" evidence="1">
    <location>
        <begin position="1"/>
        <end position="10"/>
    </location>
</feature>
<evidence type="ECO:0000256" key="1">
    <source>
        <dbReference type="SAM" id="MobiDB-lite"/>
    </source>
</evidence>
<dbReference type="EMBL" id="JANPWB010000010">
    <property type="protein sequence ID" value="KAJ1142147.1"/>
    <property type="molecule type" value="Genomic_DNA"/>
</dbReference>
<keyword evidence="3" id="KW-1185">Reference proteome</keyword>
<organism evidence="2 3">
    <name type="scientific">Pleurodeles waltl</name>
    <name type="common">Iberian ribbed newt</name>
    <dbReference type="NCBI Taxonomy" id="8319"/>
    <lineage>
        <taxon>Eukaryota</taxon>
        <taxon>Metazoa</taxon>
        <taxon>Chordata</taxon>
        <taxon>Craniata</taxon>
        <taxon>Vertebrata</taxon>
        <taxon>Euteleostomi</taxon>
        <taxon>Amphibia</taxon>
        <taxon>Batrachia</taxon>
        <taxon>Caudata</taxon>
        <taxon>Salamandroidea</taxon>
        <taxon>Salamandridae</taxon>
        <taxon>Pleurodelinae</taxon>
        <taxon>Pleurodeles</taxon>
    </lineage>
</organism>
<protein>
    <submittedName>
        <fullName evidence="2">Uncharacterized protein</fullName>
    </submittedName>
</protein>
<evidence type="ECO:0000313" key="2">
    <source>
        <dbReference type="EMBL" id="KAJ1142147.1"/>
    </source>
</evidence>
<feature type="region of interest" description="Disordered" evidence="1">
    <location>
        <begin position="93"/>
        <end position="122"/>
    </location>
</feature>
<proteinExistence type="predicted"/>
<gene>
    <name evidence="2" type="ORF">NDU88_008474</name>
</gene>
<dbReference type="AlphaFoldDB" id="A0AAV7QRV5"/>
<dbReference type="Proteomes" id="UP001066276">
    <property type="component" value="Chromosome 6"/>
</dbReference>
<sequence length="122" mass="12733">MAPTNSTQVTEVRRSSGKAATEEHHRPVECEKRGGRQDKCGLRTNPAAANQKEGRAFLGGLLNSPPPVCGGRIRPAAHAAARFASPQYFRPHTLRGAGAEAPGQPCAPPVPRRALGLGGPAP</sequence>